<feature type="compositionally biased region" description="Basic and acidic residues" evidence="1">
    <location>
        <begin position="89"/>
        <end position="105"/>
    </location>
</feature>
<keyword evidence="2" id="KW-1185">Reference proteome</keyword>
<protein>
    <submittedName>
        <fullName evidence="3">Uncharacterized protein</fullName>
    </submittedName>
</protein>
<name>A0A1I7YA27_9BILA</name>
<dbReference type="WBParaSite" id="L893_g14182.t1">
    <property type="protein sequence ID" value="L893_g14182.t1"/>
    <property type="gene ID" value="L893_g14182"/>
</dbReference>
<dbReference type="Proteomes" id="UP000095287">
    <property type="component" value="Unplaced"/>
</dbReference>
<evidence type="ECO:0000256" key="1">
    <source>
        <dbReference type="SAM" id="MobiDB-lite"/>
    </source>
</evidence>
<evidence type="ECO:0000313" key="2">
    <source>
        <dbReference type="Proteomes" id="UP000095287"/>
    </source>
</evidence>
<accession>A0A1I7YA27</accession>
<evidence type="ECO:0000313" key="3">
    <source>
        <dbReference type="WBParaSite" id="L893_g14182.t1"/>
    </source>
</evidence>
<proteinExistence type="predicted"/>
<organism evidence="2 3">
    <name type="scientific">Steinernema glaseri</name>
    <dbReference type="NCBI Taxonomy" id="37863"/>
    <lineage>
        <taxon>Eukaryota</taxon>
        <taxon>Metazoa</taxon>
        <taxon>Ecdysozoa</taxon>
        <taxon>Nematoda</taxon>
        <taxon>Chromadorea</taxon>
        <taxon>Rhabditida</taxon>
        <taxon>Tylenchina</taxon>
        <taxon>Panagrolaimomorpha</taxon>
        <taxon>Strongyloidoidea</taxon>
        <taxon>Steinernematidae</taxon>
        <taxon>Steinernema</taxon>
    </lineage>
</organism>
<reference evidence="3" key="1">
    <citation type="submission" date="2016-11" db="UniProtKB">
        <authorList>
            <consortium name="WormBaseParasite"/>
        </authorList>
    </citation>
    <scope>IDENTIFICATION</scope>
</reference>
<sequence length="112" mass="12952">MRKEEWAMLGIMRCEPALGLDLPRIASCKQLQALQVFSVLWKGKKGRPPPQRQQKQHHRMSTLSALRAFPVLLERRKWPGVWSGFADLSKTDKNGEKGKQPERARNLKKHKV</sequence>
<dbReference type="AlphaFoldDB" id="A0A1I7YA27"/>
<feature type="region of interest" description="Disordered" evidence="1">
    <location>
        <begin position="89"/>
        <end position="112"/>
    </location>
</feature>